<protein>
    <submittedName>
        <fullName evidence="1">Uncharacterized protein</fullName>
    </submittedName>
</protein>
<proteinExistence type="predicted"/>
<accession>A0A284RX60</accession>
<reference evidence="2" key="1">
    <citation type="journal article" date="2017" name="Nat. Ecol. Evol.">
        <title>Genome expansion and lineage-specific genetic innovations in the forest pathogenic fungi Armillaria.</title>
        <authorList>
            <person name="Sipos G."/>
            <person name="Prasanna A.N."/>
            <person name="Walter M.C."/>
            <person name="O'Connor E."/>
            <person name="Balint B."/>
            <person name="Krizsan K."/>
            <person name="Kiss B."/>
            <person name="Hess J."/>
            <person name="Varga T."/>
            <person name="Slot J."/>
            <person name="Riley R."/>
            <person name="Boka B."/>
            <person name="Rigling D."/>
            <person name="Barry K."/>
            <person name="Lee J."/>
            <person name="Mihaltcheva S."/>
            <person name="LaButti K."/>
            <person name="Lipzen A."/>
            <person name="Waldron R."/>
            <person name="Moloney N.M."/>
            <person name="Sperisen C."/>
            <person name="Kredics L."/>
            <person name="Vagvoelgyi C."/>
            <person name="Patrignani A."/>
            <person name="Fitzpatrick D."/>
            <person name="Nagy I."/>
            <person name="Doyle S."/>
            <person name="Anderson J.B."/>
            <person name="Grigoriev I.V."/>
            <person name="Gueldener U."/>
            <person name="Muensterkoetter M."/>
            <person name="Nagy L.G."/>
        </authorList>
    </citation>
    <scope>NUCLEOTIDE SEQUENCE [LARGE SCALE GENOMIC DNA]</scope>
    <source>
        <strain evidence="2">C18/9</strain>
    </source>
</reference>
<evidence type="ECO:0000313" key="2">
    <source>
        <dbReference type="Proteomes" id="UP000219338"/>
    </source>
</evidence>
<dbReference type="Proteomes" id="UP000219338">
    <property type="component" value="Unassembled WGS sequence"/>
</dbReference>
<sequence length="160" mass="17556">MILYFPRLNKTQVVWAMGSSASVHHLSLTPPAPSTIGDVDKTGSVLFDRRMLTSVDFGRTNYDASPEKSREMLCRVPLWPLALRRGGHSIDVSGLVGSRSTPSLAIRLPSLGEWNSNYEARVRIDLDRREDQASDIASLILPFCDFGALVPHPPPTTGIA</sequence>
<gene>
    <name evidence="1" type="ORF">ARMOST_16770</name>
</gene>
<dbReference type="EMBL" id="FUEG01000019">
    <property type="protein sequence ID" value="SJL13330.1"/>
    <property type="molecule type" value="Genomic_DNA"/>
</dbReference>
<dbReference type="AlphaFoldDB" id="A0A284RX60"/>
<name>A0A284RX60_ARMOS</name>
<organism evidence="1 2">
    <name type="scientific">Armillaria ostoyae</name>
    <name type="common">Armillaria root rot fungus</name>
    <dbReference type="NCBI Taxonomy" id="47428"/>
    <lineage>
        <taxon>Eukaryota</taxon>
        <taxon>Fungi</taxon>
        <taxon>Dikarya</taxon>
        <taxon>Basidiomycota</taxon>
        <taxon>Agaricomycotina</taxon>
        <taxon>Agaricomycetes</taxon>
        <taxon>Agaricomycetidae</taxon>
        <taxon>Agaricales</taxon>
        <taxon>Marasmiineae</taxon>
        <taxon>Physalacriaceae</taxon>
        <taxon>Armillaria</taxon>
    </lineage>
</organism>
<keyword evidence="2" id="KW-1185">Reference proteome</keyword>
<evidence type="ECO:0000313" key="1">
    <source>
        <dbReference type="EMBL" id="SJL13330.1"/>
    </source>
</evidence>